<sequence length="115" mass="13427">MPKQSERQLLLREITDITAVTAFEEEDDDTLDGDDRQPKIDDELLFFQADEIASLLHRTWSVGSAPSRRQSSLQIHCLFKSILLTFRVRRLRCSAIISIACVWACHRRWSCLWIH</sequence>
<evidence type="ECO:0000313" key="2">
    <source>
        <dbReference type="Proteomes" id="UP000709295"/>
    </source>
</evidence>
<dbReference type="EMBL" id="JAENGY010000312">
    <property type="protein sequence ID" value="KAG6966162.1"/>
    <property type="molecule type" value="Genomic_DNA"/>
</dbReference>
<name>A0A8J5IQ61_9STRA</name>
<dbReference type="Proteomes" id="UP000709295">
    <property type="component" value="Unassembled WGS sequence"/>
</dbReference>
<dbReference type="AlphaFoldDB" id="A0A8J5IQ61"/>
<protein>
    <submittedName>
        <fullName evidence="1">Uncharacterized protein</fullName>
    </submittedName>
</protein>
<comment type="caution">
    <text evidence="1">The sequence shown here is derived from an EMBL/GenBank/DDBJ whole genome shotgun (WGS) entry which is preliminary data.</text>
</comment>
<reference evidence="1" key="1">
    <citation type="submission" date="2021-01" db="EMBL/GenBank/DDBJ databases">
        <title>Phytophthora aleatoria, a newly-described species from Pinus radiata is distinct from Phytophthora cactorum isolates based on comparative genomics.</title>
        <authorList>
            <person name="Mcdougal R."/>
            <person name="Panda P."/>
            <person name="Williams N."/>
            <person name="Studholme D.J."/>
        </authorList>
    </citation>
    <scope>NUCLEOTIDE SEQUENCE</scope>
    <source>
        <strain evidence="1">NZFS 4037</strain>
    </source>
</reference>
<gene>
    <name evidence="1" type="ORF">JG688_00006891</name>
</gene>
<organism evidence="1 2">
    <name type="scientific">Phytophthora aleatoria</name>
    <dbReference type="NCBI Taxonomy" id="2496075"/>
    <lineage>
        <taxon>Eukaryota</taxon>
        <taxon>Sar</taxon>
        <taxon>Stramenopiles</taxon>
        <taxon>Oomycota</taxon>
        <taxon>Peronosporomycetes</taxon>
        <taxon>Peronosporales</taxon>
        <taxon>Peronosporaceae</taxon>
        <taxon>Phytophthora</taxon>
    </lineage>
</organism>
<evidence type="ECO:0000313" key="1">
    <source>
        <dbReference type="EMBL" id="KAG6966162.1"/>
    </source>
</evidence>
<proteinExistence type="predicted"/>
<accession>A0A8J5IQ61</accession>
<keyword evidence="2" id="KW-1185">Reference proteome</keyword>